<organism evidence="4">
    <name type="scientific">marine sediment metagenome</name>
    <dbReference type="NCBI Taxonomy" id="412755"/>
    <lineage>
        <taxon>unclassified sequences</taxon>
        <taxon>metagenomes</taxon>
        <taxon>ecological metagenomes</taxon>
    </lineage>
</organism>
<dbReference type="CDD" id="cd00077">
    <property type="entry name" value="HDc"/>
    <property type="match status" value="1"/>
</dbReference>
<proteinExistence type="inferred from homology"/>
<dbReference type="InterPro" id="IPR051094">
    <property type="entry name" value="Diverse_Catalytic_Enzymes"/>
</dbReference>
<dbReference type="SUPFAM" id="SSF109604">
    <property type="entry name" value="HD-domain/PDEase-like"/>
    <property type="match status" value="1"/>
</dbReference>
<name>A0A0F9MM72_9ZZZZ</name>
<evidence type="ECO:0000259" key="3">
    <source>
        <dbReference type="PROSITE" id="PS51831"/>
    </source>
</evidence>
<dbReference type="SMART" id="SM00471">
    <property type="entry name" value="HDc"/>
    <property type="match status" value="1"/>
</dbReference>
<dbReference type="HAMAP" id="MF_01212">
    <property type="entry name" value="dGTPase_type2"/>
    <property type="match status" value="1"/>
</dbReference>
<dbReference type="PROSITE" id="PS51831">
    <property type="entry name" value="HD"/>
    <property type="match status" value="1"/>
</dbReference>
<dbReference type="NCBIfam" id="TIGR01353">
    <property type="entry name" value="dGTP_triPase"/>
    <property type="match status" value="1"/>
</dbReference>
<dbReference type="Pfam" id="PF01966">
    <property type="entry name" value="HD"/>
    <property type="match status" value="1"/>
</dbReference>
<evidence type="ECO:0000256" key="2">
    <source>
        <dbReference type="SAM" id="MobiDB-lite"/>
    </source>
</evidence>
<dbReference type="InterPro" id="IPR006261">
    <property type="entry name" value="dGTPase"/>
</dbReference>
<sequence>MRKERGQFFDRIAQEEFEEQSLSPYACKSSQSKGRKREERNVCSLRTAFQRDRDRIIHCKSFRRLKHKTQVFIAPFGDHYRTRLTHTLEVSQIARTISRALRLNEDLTEAISLGHDLGHTPFGHTGEEALNDVYKGSFQHNKQSLRVVDKLEREGEGLNLTWEVRDGILNHSQDKEKILTPKSRNQPGTLEGEVVKIADALAYVNHDIDDALRAEIIKEKDLPRESLKILGRTHRERINTLVQNIVKESWQGAQLKMGDIVLDAFNELRDFMYDKVYLSSFLFNETRKAYRIVSELYSFYLRETHLLPISLRKSIDKEGQERIAVDYIAGMTDRFAINIYKNYFIPEGWK</sequence>
<dbReference type="InterPro" id="IPR003607">
    <property type="entry name" value="HD/PDEase_dom"/>
</dbReference>
<gene>
    <name evidence="4" type="ORF">LCGC14_1073740</name>
</gene>
<feature type="domain" description="HD" evidence="3">
    <location>
        <begin position="83"/>
        <end position="204"/>
    </location>
</feature>
<dbReference type="PANTHER" id="PTHR35795:SF1">
    <property type="entry name" value="BIS(5'-NUCLEOSYL)-TETRAPHOSPHATASE, SYMMETRICAL"/>
    <property type="match status" value="1"/>
</dbReference>
<protein>
    <recommendedName>
        <fullName evidence="3">HD domain-containing protein</fullName>
    </recommendedName>
</protein>
<dbReference type="InterPro" id="IPR006674">
    <property type="entry name" value="HD_domain"/>
</dbReference>
<dbReference type="InterPro" id="IPR023023">
    <property type="entry name" value="dNTPase_2"/>
</dbReference>
<dbReference type="GO" id="GO:0016793">
    <property type="term" value="F:triphosphoric monoester hydrolase activity"/>
    <property type="evidence" value="ECO:0007669"/>
    <property type="project" value="InterPro"/>
</dbReference>
<evidence type="ECO:0000256" key="1">
    <source>
        <dbReference type="ARBA" id="ARBA00022801"/>
    </source>
</evidence>
<keyword evidence="1" id="KW-0378">Hydrolase</keyword>
<feature type="compositionally biased region" description="Polar residues" evidence="2">
    <location>
        <begin position="20"/>
        <end position="32"/>
    </location>
</feature>
<evidence type="ECO:0000313" key="4">
    <source>
        <dbReference type="EMBL" id="KKN06784.1"/>
    </source>
</evidence>
<dbReference type="InterPro" id="IPR026875">
    <property type="entry name" value="PHydrolase_assoc_dom"/>
</dbReference>
<accession>A0A0F9MM72</accession>
<dbReference type="EMBL" id="LAZR01004645">
    <property type="protein sequence ID" value="KKN06784.1"/>
    <property type="molecule type" value="Genomic_DNA"/>
</dbReference>
<feature type="region of interest" description="Disordered" evidence="2">
    <location>
        <begin position="17"/>
        <end position="40"/>
    </location>
</feature>
<dbReference type="NCBIfam" id="NF002327">
    <property type="entry name" value="PRK01286.1-2"/>
    <property type="match status" value="1"/>
</dbReference>
<dbReference type="PANTHER" id="PTHR35795">
    <property type="entry name" value="SLR1885 PROTEIN"/>
    <property type="match status" value="1"/>
</dbReference>
<dbReference type="AlphaFoldDB" id="A0A0F9MM72"/>
<comment type="caution">
    <text evidence="4">The sequence shown here is derived from an EMBL/GenBank/DDBJ whole genome shotgun (WGS) entry which is preliminary data.</text>
</comment>
<reference evidence="4" key="1">
    <citation type="journal article" date="2015" name="Nature">
        <title>Complex archaea that bridge the gap between prokaryotes and eukaryotes.</title>
        <authorList>
            <person name="Spang A."/>
            <person name="Saw J.H."/>
            <person name="Jorgensen S.L."/>
            <person name="Zaremba-Niedzwiedzka K."/>
            <person name="Martijn J."/>
            <person name="Lind A.E."/>
            <person name="van Eijk R."/>
            <person name="Schleper C."/>
            <person name="Guy L."/>
            <person name="Ettema T.J."/>
        </authorList>
    </citation>
    <scope>NUCLEOTIDE SEQUENCE</scope>
</reference>
<dbReference type="Gene3D" id="1.10.3210.10">
    <property type="entry name" value="Hypothetical protein af1432"/>
    <property type="match status" value="1"/>
</dbReference>
<dbReference type="Pfam" id="PF13286">
    <property type="entry name" value="HD_assoc"/>
    <property type="match status" value="1"/>
</dbReference>